<evidence type="ECO:0000256" key="1">
    <source>
        <dbReference type="SAM" id="SignalP"/>
    </source>
</evidence>
<dbReference type="RefSeq" id="WP_377172253.1">
    <property type="nucleotide sequence ID" value="NZ_JBHSMQ010000019.1"/>
</dbReference>
<proteinExistence type="predicted"/>
<evidence type="ECO:0000313" key="2">
    <source>
        <dbReference type="EMBL" id="MFC5458176.1"/>
    </source>
</evidence>
<feature type="chain" id="PRO_5047068191" description="Carbohydrate binding domain-containing protein" evidence="1">
    <location>
        <begin position="21"/>
        <end position="315"/>
    </location>
</feature>
<sequence length="315" mass="33918">MKQLLLTLLLVSFASTSALADSPEAILKDYRKQAAQAVERVNQSLEKAAIPLITKLAKDGDAAGAELLTNQLKEKLAGESVPSPQASAVQLFSMYDDARAKALAPVQKSNIARIDSMLKTAGGPKLETITELGKVREEIVAGTVQPLAGLSQESGSVTDNLLDNGSFQKGTVKWEMTTHVSSANVKWSVDRKVLFHDKPTLRVINPSVTDTHIIQKVKVKPNTRYRISGFIRAQNIKDQNGNGINASGGDGACLSIAGRNGCASSRVSADSWTEVSSEFKTESETERVFECRLGYFGASVSGTAWFAELKMTEVK</sequence>
<feature type="signal peptide" evidence="1">
    <location>
        <begin position="1"/>
        <end position="20"/>
    </location>
</feature>
<evidence type="ECO:0008006" key="4">
    <source>
        <dbReference type="Google" id="ProtNLM"/>
    </source>
</evidence>
<comment type="caution">
    <text evidence="2">The sequence shown here is derived from an EMBL/GenBank/DDBJ whole genome shotgun (WGS) entry which is preliminary data.</text>
</comment>
<name>A0ABW0L0K1_9BACT</name>
<protein>
    <recommendedName>
        <fullName evidence="4">Carbohydrate binding domain-containing protein</fullName>
    </recommendedName>
</protein>
<evidence type="ECO:0000313" key="3">
    <source>
        <dbReference type="Proteomes" id="UP001596052"/>
    </source>
</evidence>
<keyword evidence="3" id="KW-1185">Reference proteome</keyword>
<accession>A0ABW0L0K1</accession>
<organism evidence="2 3">
    <name type="scientific">Prosthecobacter fluviatilis</name>
    <dbReference type="NCBI Taxonomy" id="445931"/>
    <lineage>
        <taxon>Bacteria</taxon>
        <taxon>Pseudomonadati</taxon>
        <taxon>Verrucomicrobiota</taxon>
        <taxon>Verrucomicrobiia</taxon>
        <taxon>Verrucomicrobiales</taxon>
        <taxon>Verrucomicrobiaceae</taxon>
        <taxon>Prosthecobacter</taxon>
    </lineage>
</organism>
<gene>
    <name evidence="2" type="ORF">ACFQDI_25120</name>
</gene>
<dbReference type="EMBL" id="JBHSMQ010000019">
    <property type="protein sequence ID" value="MFC5458176.1"/>
    <property type="molecule type" value="Genomic_DNA"/>
</dbReference>
<reference evidence="3" key="1">
    <citation type="journal article" date="2019" name="Int. J. Syst. Evol. Microbiol.">
        <title>The Global Catalogue of Microorganisms (GCM) 10K type strain sequencing project: providing services to taxonomists for standard genome sequencing and annotation.</title>
        <authorList>
            <consortium name="The Broad Institute Genomics Platform"/>
            <consortium name="The Broad Institute Genome Sequencing Center for Infectious Disease"/>
            <person name="Wu L."/>
            <person name="Ma J."/>
        </authorList>
    </citation>
    <scope>NUCLEOTIDE SEQUENCE [LARGE SCALE GENOMIC DNA]</scope>
    <source>
        <strain evidence="3">CGMCC 4.1469</strain>
    </source>
</reference>
<dbReference type="Proteomes" id="UP001596052">
    <property type="component" value="Unassembled WGS sequence"/>
</dbReference>
<dbReference type="Gene3D" id="2.60.120.260">
    <property type="entry name" value="Galactose-binding domain-like"/>
    <property type="match status" value="1"/>
</dbReference>
<keyword evidence="1" id="KW-0732">Signal</keyword>